<proteinExistence type="predicted"/>
<dbReference type="GeneID" id="2944050"/>
<accession>Q6B8Q0</accession>
<protein>
    <submittedName>
        <fullName evidence="1">Hypothetical plastid protein</fullName>
    </submittedName>
</protein>
<gene>
    <name evidence="1" type="primary">ORF446</name>
    <name evidence="1" type="ordered locus">Grc000154</name>
</gene>
<name>Q6B8Q0_GRATL</name>
<dbReference type="AlphaFoldDB" id="Q6B8Q0"/>
<evidence type="ECO:0000313" key="1">
    <source>
        <dbReference type="EMBL" id="AAT79735.1"/>
    </source>
</evidence>
<keyword evidence="1" id="KW-0150">Chloroplast</keyword>
<dbReference type="EMBL" id="AY673996">
    <property type="protein sequence ID" value="AAT79735.1"/>
    <property type="molecule type" value="Genomic_DNA"/>
</dbReference>
<reference evidence="1" key="1">
    <citation type="journal article" date="2004" name="J. Mol. Evol.">
        <title>Comparative analysis of the complete plastid genome sequence of the red alga Gracilaria tenuistipitata var. liui provides insights into the evolution of rhodoplasts and their relationship to other plastids.</title>
        <authorList>
            <person name="Hagopian J."/>
            <person name="Reis M."/>
            <person name="Kitajima J."/>
            <person name="Bhattacharya D."/>
            <person name="Oliveira M."/>
        </authorList>
    </citation>
    <scope>NUCLEOTIDE SEQUENCE [LARGE SCALE GENOMIC DNA]</scope>
</reference>
<keyword evidence="1" id="KW-0934">Plastid</keyword>
<geneLocation type="chloroplast" evidence="1"/>
<dbReference type="RefSeq" id="YP_063660.1">
    <property type="nucleotide sequence ID" value="NC_006137.1"/>
</dbReference>
<sequence length="446" mass="53752">MPSKILNFYKLESGISFLKKEGVINNFTYKIIPLSKGLILDIKYSLCTNEIKGIFNLENIAELEQNAFIFWRQLKYIIQRLHSQNSVNLLNKALLLRIKKSVILEFIYQWNLMKYLQIRLNNLLTLPNIYVKLSLLENVRNYINSYLSYSYHVTYNYRFKYNFSYIQILNSNSFLEEISNMKIMTESYKLKLEYFFKNQLYINQKFLIQLQKKHFISIYRFSYKNIKRYTYKYILHISKLIRTKVLCVLLNLKYPQLQNSSNTQDSNIYLNLLFYSNLKKIKCIKYIISFYPFIIFNYESTVNLPSIIPYIDQNLIFLKSRINIFDIVKNLIPVQLFDNNYQYTKTQKMYNSKLISKAHYLFSINYKIYPLKYLAIYFVINYARSGAYKILYLSKTYDSKLIYQNYNQLGIGINLYLPFKKKPIIFLEYFTHDIYKNIIYIGTSFS</sequence>
<organism evidence="1">
    <name type="scientific">Gracilaria tenuistipitata var. liui</name>
    <name type="common">Red alga</name>
    <dbReference type="NCBI Taxonomy" id="285951"/>
    <lineage>
        <taxon>Eukaryota</taxon>
        <taxon>Rhodophyta</taxon>
        <taxon>Florideophyceae</taxon>
        <taxon>Rhodymeniophycidae</taxon>
        <taxon>Gracilariales</taxon>
        <taxon>Gracilariaceae</taxon>
        <taxon>Gracilaria</taxon>
        <taxon>Gracilaria tenuistipitata</taxon>
    </lineage>
</organism>